<dbReference type="InterPro" id="IPR017927">
    <property type="entry name" value="FAD-bd_FR_type"/>
</dbReference>
<dbReference type="InterPro" id="IPR017938">
    <property type="entry name" value="Riboflavin_synthase-like_b-brl"/>
</dbReference>
<evidence type="ECO:0000256" key="1">
    <source>
        <dbReference type="ARBA" id="ARBA00001974"/>
    </source>
</evidence>
<dbReference type="InterPro" id="IPR008333">
    <property type="entry name" value="Cbr1-like_FAD-bd_dom"/>
</dbReference>
<dbReference type="Proteomes" id="UP001165122">
    <property type="component" value="Unassembled WGS sequence"/>
</dbReference>
<dbReference type="InterPro" id="IPR039261">
    <property type="entry name" value="FNR_nucleotide-bd"/>
</dbReference>
<dbReference type="PROSITE" id="PS51384">
    <property type="entry name" value="FAD_FR"/>
    <property type="match status" value="1"/>
</dbReference>
<keyword evidence="8" id="KW-1185">Reference proteome</keyword>
<dbReference type="GO" id="GO:0016491">
    <property type="term" value="F:oxidoreductase activity"/>
    <property type="evidence" value="ECO:0007669"/>
    <property type="project" value="UniProtKB-KW"/>
</dbReference>
<dbReference type="PANTHER" id="PTHR19370">
    <property type="entry name" value="NADH-CYTOCHROME B5 REDUCTASE"/>
    <property type="match status" value="1"/>
</dbReference>
<evidence type="ECO:0000259" key="6">
    <source>
        <dbReference type="PROSITE" id="PS51384"/>
    </source>
</evidence>
<sequence length="470" mass="52347">MASIIHVCQARSCNNAGAESVLCEIEELASMVEEGNCQATRSGCLGYCSRAPAVYVEKEGGDSFVKKRVNSFQKILDIVEKASGKKLELDDNDDGCLAKLAARKARKYNASIYKWNAALIGLQEELMEDVSNDKLRLDLSNLLELAGYDTDSPLDEIPKKIEKYVRWNLEEIEVVSSHSAVFRFATKDLKRGTPHVRNRRRLTEPNTWHTTMLGEVGINDEGPLPWVERDYTPISSAKEWERGRCDILIKIYNDGKLTSWLHTLQPQAQVLMSFPVRTLRVPSLVQEDDSDGEGFQPASVLMLLAGTGIVALPQLLAHRDPINMLGISTPKRSQLRVNIDAVVSYREDDILMLVQLSEWCREGAIEGEGHKGVRNLTLTITEKREDGGDAQPSPYEYAANQESPEDAFKGLPNATVLRSQRVTQRIVTDAVSRMKQPCRVIVSGPNTFNDAVKLLLLNVIDSDHVTILSA</sequence>
<keyword evidence="2 5" id="KW-0285">Flavoprotein</keyword>
<dbReference type="Pfam" id="PF01257">
    <property type="entry name" value="2Fe-2S_thioredx"/>
    <property type="match status" value="1"/>
</dbReference>
<dbReference type="Gene3D" id="3.40.50.80">
    <property type="entry name" value="Nucleotide-binding domain of ferredoxin-NADP reductase (FNR) module"/>
    <property type="match status" value="1"/>
</dbReference>
<dbReference type="SUPFAM" id="SSF52833">
    <property type="entry name" value="Thioredoxin-like"/>
    <property type="match status" value="1"/>
</dbReference>
<reference evidence="8" key="1">
    <citation type="journal article" date="2023" name="Commun. Biol.">
        <title>Genome analysis of Parmales, the sister group of diatoms, reveals the evolutionary specialization of diatoms from phago-mixotrophs to photoautotrophs.</title>
        <authorList>
            <person name="Ban H."/>
            <person name="Sato S."/>
            <person name="Yoshikawa S."/>
            <person name="Yamada K."/>
            <person name="Nakamura Y."/>
            <person name="Ichinomiya M."/>
            <person name="Sato N."/>
            <person name="Blanc-Mathieu R."/>
            <person name="Endo H."/>
            <person name="Kuwata A."/>
            <person name="Ogata H."/>
        </authorList>
    </citation>
    <scope>NUCLEOTIDE SEQUENCE [LARGE SCALE GENOMIC DNA]</scope>
    <source>
        <strain evidence="8">NIES 3700</strain>
    </source>
</reference>
<dbReference type="Pfam" id="PF00970">
    <property type="entry name" value="FAD_binding_6"/>
    <property type="match status" value="1"/>
</dbReference>
<feature type="binding site" evidence="5">
    <location>
        <position position="248"/>
    </location>
    <ligand>
        <name>FAD</name>
        <dbReference type="ChEBI" id="CHEBI:57692"/>
    </ligand>
</feature>
<evidence type="ECO:0000313" key="8">
    <source>
        <dbReference type="Proteomes" id="UP001165122"/>
    </source>
</evidence>
<feature type="binding site" evidence="5">
    <location>
        <position position="256"/>
    </location>
    <ligand>
        <name>FAD</name>
        <dbReference type="ChEBI" id="CHEBI:57692"/>
    </ligand>
</feature>
<evidence type="ECO:0000256" key="4">
    <source>
        <dbReference type="ARBA" id="ARBA00023002"/>
    </source>
</evidence>
<dbReference type="CDD" id="cd02980">
    <property type="entry name" value="TRX_Fd_family"/>
    <property type="match status" value="1"/>
</dbReference>
<proteinExistence type="predicted"/>
<feature type="binding site" evidence="5">
    <location>
        <position position="231"/>
    </location>
    <ligand>
        <name>FAD</name>
        <dbReference type="ChEBI" id="CHEBI:57692"/>
    </ligand>
</feature>
<dbReference type="OrthoDB" id="432685at2759"/>
<dbReference type="InterPro" id="IPR036249">
    <property type="entry name" value="Thioredoxin-like_sf"/>
</dbReference>
<name>A0A9W7AC74_9STRA</name>
<feature type="binding site" evidence="5">
    <location>
        <position position="229"/>
    </location>
    <ligand>
        <name>FAD</name>
        <dbReference type="ChEBI" id="CHEBI:57692"/>
    </ligand>
</feature>
<evidence type="ECO:0000256" key="2">
    <source>
        <dbReference type="ARBA" id="ARBA00022630"/>
    </source>
</evidence>
<comment type="cofactor">
    <cofactor evidence="1 5">
        <name>FAD</name>
        <dbReference type="ChEBI" id="CHEBI:57692"/>
    </cofactor>
</comment>
<protein>
    <recommendedName>
        <fullName evidence="6">FAD-binding FR-type domain-containing protein</fullName>
    </recommendedName>
</protein>
<dbReference type="SUPFAM" id="SSF63380">
    <property type="entry name" value="Riboflavin synthase domain-like"/>
    <property type="match status" value="1"/>
</dbReference>
<keyword evidence="3 5" id="KW-0274">FAD</keyword>
<dbReference type="Gene3D" id="2.40.30.10">
    <property type="entry name" value="Translation factors"/>
    <property type="match status" value="1"/>
</dbReference>
<dbReference type="AlphaFoldDB" id="A0A9W7AC74"/>
<feature type="binding site" evidence="5">
    <location>
        <position position="250"/>
    </location>
    <ligand>
        <name>FAD</name>
        <dbReference type="ChEBI" id="CHEBI:57692"/>
    </ligand>
</feature>
<dbReference type="InterPro" id="IPR001834">
    <property type="entry name" value="CBR-like"/>
</dbReference>
<accession>A0A9W7AC74</accession>
<organism evidence="7 8">
    <name type="scientific">Triparma laevis f. longispina</name>
    <dbReference type="NCBI Taxonomy" id="1714387"/>
    <lineage>
        <taxon>Eukaryota</taxon>
        <taxon>Sar</taxon>
        <taxon>Stramenopiles</taxon>
        <taxon>Ochrophyta</taxon>
        <taxon>Bolidophyceae</taxon>
        <taxon>Parmales</taxon>
        <taxon>Triparmaceae</taxon>
        <taxon>Triparma</taxon>
    </lineage>
</organism>
<dbReference type="Gene3D" id="3.40.30.10">
    <property type="entry name" value="Glutaredoxin"/>
    <property type="match status" value="1"/>
</dbReference>
<evidence type="ECO:0000313" key="7">
    <source>
        <dbReference type="EMBL" id="GMH66548.1"/>
    </source>
</evidence>
<dbReference type="EMBL" id="BRXW01000562">
    <property type="protein sequence ID" value="GMH66548.1"/>
    <property type="molecule type" value="Genomic_DNA"/>
</dbReference>
<keyword evidence="4" id="KW-0560">Oxidoreductase</keyword>
<gene>
    <name evidence="7" type="ORF">TrLO_g6653</name>
</gene>
<feature type="domain" description="FAD-binding FR-type" evidence="6">
    <location>
        <begin position="162"/>
        <end position="282"/>
    </location>
</feature>
<comment type="caution">
    <text evidence="7">The sequence shown here is derived from an EMBL/GenBank/DDBJ whole genome shotgun (WGS) entry which is preliminary data.</text>
</comment>
<evidence type="ECO:0000256" key="5">
    <source>
        <dbReference type="PIRSR" id="PIRSR601834-1"/>
    </source>
</evidence>
<evidence type="ECO:0000256" key="3">
    <source>
        <dbReference type="ARBA" id="ARBA00022827"/>
    </source>
</evidence>